<name>A0A0R1PEN5_9LACO</name>
<reference evidence="1 2" key="1">
    <citation type="journal article" date="2015" name="Genome Announc.">
        <title>Expanding the biotechnology potential of lactobacilli through comparative genomics of 213 strains and associated genera.</title>
        <authorList>
            <person name="Sun Z."/>
            <person name="Harris H.M."/>
            <person name="McCann A."/>
            <person name="Guo C."/>
            <person name="Argimon S."/>
            <person name="Zhang W."/>
            <person name="Yang X."/>
            <person name="Jeffery I.B."/>
            <person name="Cooney J.C."/>
            <person name="Kagawa T.F."/>
            <person name="Liu W."/>
            <person name="Song Y."/>
            <person name="Salvetti E."/>
            <person name="Wrobel A."/>
            <person name="Rasinkangas P."/>
            <person name="Parkhill J."/>
            <person name="Rea M.C."/>
            <person name="O'Sullivan O."/>
            <person name="Ritari J."/>
            <person name="Douillard F.P."/>
            <person name="Paul Ross R."/>
            <person name="Yang R."/>
            <person name="Briner A.E."/>
            <person name="Felis G.E."/>
            <person name="de Vos W.M."/>
            <person name="Barrangou R."/>
            <person name="Klaenhammer T.R."/>
            <person name="Caufield P.W."/>
            <person name="Cui Y."/>
            <person name="Zhang H."/>
            <person name="O'Toole P.W."/>
        </authorList>
    </citation>
    <scope>NUCLEOTIDE SEQUENCE [LARGE SCALE GENOMIC DNA]</scope>
    <source>
        <strain evidence="1 2">DSM 13145</strain>
    </source>
</reference>
<dbReference type="RefSeq" id="WP_057751890.1">
    <property type="nucleotide sequence ID" value="NZ_AZER01000016.1"/>
</dbReference>
<dbReference type="STRING" id="1423746.FD27_GL001205"/>
<evidence type="ECO:0000313" key="2">
    <source>
        <dbReference type="Proteomes" id="UP000051445"/>
    </source>
</evidence>
<keyword evidence="2" id="KW-1185">Reference proteome</keyword>
<dbReference type="Proteomes" id="UP000051445">
    <property type="component" value="Unassembled WGS sequence"/>
</dbReference>
<accession>A0A0R1PEN5</accession>
<protein>
    <submittedName>
        <fullName evidence="1">Uncharacterized protein</fullName>
    </submittedName>
</protein>
<evidence type="ECO:0000313" key="1">
    <source>
        <dbReference type="EMBL" id="KRL27443.1"/>
    </source>
</evidence>
<organism evidence="1 2">
    <name type="scientific">Limosilactobacillus frumenti DSM 13145</name>
    <dbReference type="NCBI Taxonomy" id="1423746"/>
    <lineage>
        <taxon>Bacteria</taxon>
        <taxon>Bacillati</taxon>
        <taxon>Bacillota</taxon>
        <taxon>Bacilli</taxon>
        <taxon>Lactobacillales</taxon>
        <taxon>Lactobacillaceae</taxon>
        <taxon>Limosilactobacillus</taxon>
    </lineage>
</organism>
<dbReference type="EMBL" id="AZER01000016">
    <property type="protein sequence ID" value="KRL27443.1"/>
    <property type="molecule type" value="Genomic_DNA"/>
</dbReference>
<comment type="caution">
    <text evidence="1">The sequence shown here is derived from an EMBL/GenBank/DDBJ whole genome shotgun (WGS) entry which is preliminary data.</text>
</comment>
<proteinExistence type="predicted"/>
<gene>
    <name evidence="1" type="ORF">FD27_GL001205</name>
</gene>
<sequence>MKQFSIDKVENVQITLDTVKGLSATFNDLISDSTTLFTNYPSTDKGKQYQAKRLWFKLLTLSNASEDTINQAEKQLNEAVSAYYKGDDDQ</sequence>
<dbReference type="PATRIC" id="fig|1423746.3.peg.1226"/>
<dbReference type="AlphaFoldDB" id="A0A0R1PEN5"/>